<organism evidence="1 2">
    <name type="scientific">Adiantum capillus-veneris</name>
    <name type="common">Maidenhair fern</name>
    <dbReference type="NCBI Taxonomy" id="13818"/>
    <lineage>
        <taxon>Eukaryota</taxon>
        <taxon>Viridiplantae</taxon>
        <taxon>Streptophyta</taxon>
        <taxon>Embryophyta</taxon>
        <taxon>Tracheophyta</taxon>
        <taxon>Polypodiopsida</taxon>
        <taxon>Polypodiidae</taxon>
        <taxon>Polypodiales</taxon>
        <taxon>Pteridineae</taxon>
        <taxon>Pteridaceae</taxon>
        <taxon>Vittarioideae</taxon>
        <taxon>Adiantum</taxon>
    </lineage>
</organism>
<reference evidence="1" key="1">
    <citation type="submission" date="2021-01" db="EMBL/GenBank/DDBJ databases">
        <title>Adiantum capillus-veneris genome.</title>
        <authorList>
            <person name="Fang Y."/>
            <person name="Liao Q."/>
        </authorList>
    </citation>
    <scope>NUCLEOTIDE SEQUENCE</scope>
    <source>
        <strain evidence="1">H3</strain>
        <tissue evidence="1">Leaf</tissue>
    </source>
</reference>
<proteinExistence type="predicted"/>
<dbReference type="AlphaFoldDB" id="A0A9D4ZKV4"/>
<evidence type="ECO:0000313" key="1">
    <source>
        <dbReference type="EMBL" id="KAI5076901.1"/>
    </source>
</evidence>
<comment type="caution">
    <text evidence="1">The sequence shown here is derived from an EMBL/GenBank/DDBJ whole genome shotgun (WGS) entry which is preliminary data.</text>
</comment>
<protein>
    <submittedName>
        <fullName evidence="1">Uncharacterized protein</fullName>
    </submittedName>
</protein>
<accession>A0A9D4ZKV4</accession>
<keyword evidence="2" id="KW-1185">Reference proteome</keyword>
<gene>
    <name evidence="1" type="ORF">GOP47_0008966</name>
</gene>
<dbReference type="EMBL" id="JABFUD020000008">
    <property type="protein sequence ID" value="KAI5076901.1"/>
    <property type="molecule type" value="Genomic_DNA"/>
</dbReference>
<dbReference type="Proteomes" id="UP000886520">
    <property type="component" value="Chromosome 8"/>
</dbReference>
<evidence type="ECO:0000313" key="2">
    <source>
        <dbReference type="Proteomes" id="UP000886520"/>
    </source>
</evidence>
<name>A0A9D4ZKV4_ADICA</name>
<sequence length="112" mass="12317">MDALPHGLATAKVGGPLKLNLLWKRASQRMAMLCAKHGVPDQWLSLSPLMRSRLSLREAGAEKLPSWLVFCSCLHRSGQLLSVVSLFEFVLLCTESWVLVVVLFAGENSILA</sequence>